<dbReference type="Proteomes" id="UP000266861">
    <property type="component" value="Unassembled WGS sequence"/>
</dbReference>
<protein>
    <submittedName>
        <fullName evidence="2">Uncharacterized protein</fullName>
    </submittedName>
</protein>
<reference evidence="2 3" key="1">
    <citation type="submission" date="2018-08" db="EMBL/GenBank/DDBJ databases">
        <title>Genome and evolution of the arbuscular mycorrhizal fungus Diversispora epigaea (formerly Glomus versiforme) and its bacterial endosymbionts.</title>
        <authorList>
            <person name="Sun X."/>
            <person name="Fei Z."/>
            <person name="Harrison M."/>
        </authorList>
    </citation>
    <scope>NUCLEOTIDE SEQUENCE [LARGE SCALE GENOMIC DNA]</scope>
    <source>
        <strain evidence="2 3">IT104</strain>
    </source>
</reference>
<keyword evidence="3" id="KW-1185">Reference proteome</keyword>
<name>A0A397HZI9_9GLOM</name>
<feature type="compositionally biased region" description="Basic and acidic residues" evidence="1">
    <location>
        <begin position="174"/>
        <end position="188"/>
    </location>
</feature>
<comment type="caution">
    <text evidence="2">The sequence shown here is derived from an EMBL/GenBank/DDBJ whole genome shotgun (WGS) entry which is preliminary data.</text>
</comment>
<dbReference type="OrthoDB" id="2431558at2759"/>
<dbReference type="EMBL" id="PQFF01000268">
    <property type="protein sequence ID" value="RHZ68645.1"/>
    <property type="molecule type" value="Genomic_DNA"/>
</dbReference>
<dbReference type="AlphaFoldDB" id="A0A397HZI9"/>
<feature type="region of interest" description="Disordered" evidence="1">
    <location>
        <begin position="167"/>
        <end position="195"/>
    </location>
</feature>
<sequence>MWRSRPDFDDGPSLKFWSCNFCIIIHVLTNLCDLLHDLQYFFVPFALTRRNKMSNTTKHKYFKRKCSDWSIINFLEESSEEPFRIKIGLYIKSLEEINLHERGKRQKRAQVLLDRYKEGARPDYKQAREWEEKRSKEINVPSIHLHRPTFTGIGTIKGGTGTINGGTFGVELSTSKKRDLEKDEEREHSKKRNLASIPDLTDLDYCEDEVNRDTTNTSHTKVEEKEIGASSATRMVLREKDPISYEESSEETNSSDSNYTEKEKTVDDISVNEVDDEQIDPTESLHCDYDEALSNITEPVALKQKSFFDSSSLAPRIEIVLGKEIISNEERINDALEMSAKETIRNDENKWILCGIDLQEALTKWKQEKVRPRTDLAFYDIIDITPGSNSDFLRSLPGNAVHEIKQLIPSPTPNTNNEMKDYIIEFIKTKEFRNFVDESYLKTRVNNTTKFIWDYLNILVESFERDNDLTNYNLSEFGYREIFFTPLIRSLFRGTHREMNIYFGEKCLFASLEDRNRGKDDGEDRNAGRKIDIIWSMKPTDLEFSISEISGPPNKLDHSHFFNDKIKIAKNLKVIINRIVKKYGGTGMNLSLLKLYGLHVYYNEMIVYEMSIPFRGLYVFCEVLRSKLPTNTVEVGLIKLSVSAFIKFKELLEKSLTDLKSYIQDACTRTPDNNENAHLFVTFTELTPEKKNIQRVKRVKRK</sequence>
<organism evidence="2 3">
    <name type="scientific">Diversispora epigaea</name>
    <dbReference type="NCBI Taxonomy" id="1348612"/>
    <lineage>
        <taxon>Eukaryota</taxon>
        <taxon>Fungi</taxon>
        <taxon>Fungi incertae sedis</taxon>
        <taxon>Mucoromycota</taxon>
        <taxon>Glomeromycotina</taxon>
        <taxon>Glomeromycetes</taxon>
        <taxon>Diversisporales</taxon>
        <taxon>Diversisporaceae</taxon>
        <taxon>Diversispora</taxon>
    </lineage>
</organism>
<evidence type="ECO:0000313" key="3">
    <source>
        <dbReference type="Proteomes" id="UP000266861"/>
    </source>
</evidence>
<proteinExistence type="predicted"/>
<evidence type="ECO:0000313" key="2">
    <source>
        <dbReference type="EMBL" id="RHZ68645.1"/>
    </source>
</evidence>
<evidence type="ECO:0000256" key="1">
    <source>
        <dbReference type="SAM" id="MobiDB-lite"/>
    </source>
</evidence>
<accession>A0A397HZI9</accession>
<gene>
    <name evidence="2" type="ORF">Glove_294g84</name>
</gene>
<feature type="region of interest" description="Disordered" evidence="1">
    <location>
        <begin position="212"/>
        <end position="266"/>
    </location>
</feature>